<evidence type="ECO:0000259" key="1">
    <source>
        <dbReference type="PROSITE" id="PS50184"/>
    </source>
</evidence>
<dbReference type="Gene3D" id="6.20.200.20">
    <property type="match status" value="1"/>
</dbReference>
<dbReference type="Pfam" id="PF00093">
    <property type="entry name" value="VWC"/>
    <property type="match status" value="1"/>
</dbReference>
<dbReference type="InterPro" id="IPR001007">
    <property type="entry name" value="VWF_dom"/>
</dbReference>
<name>A0AAV4CM35_9GAST</name>
<dbReference type="Gene3D" id="2.10.220.10">
    <property type="entry name" value="Hormone Receptor, Insulin-like Growth Factor Receptor 1, Chain A, domain 2"/>
    <property type="match status" value="3"/>
</dbReference>
<dbReference type="PROSITE" id="PS50184">
    <property type="entry name" value="VWFC_2"/>
    <property type="match status" value="1"/>
</dbReference>
<sequence length="425" mass="47123">MSAMDEECEGRPSLEDGETWDVDPCTVCQCERGKVTCYHQTCPTCPKDTARDSQNADGQCCAPCLPVRCGPDCSSCIPSRPDYCTGCTDKGRQLQDGQCVTQCRDGMFSGRDHVCQACDSRCRTCFDQYEGSCLTCPPSLLLQAGQCVRQCGPGYFRKGETCSECHVTCNTCSGYRQDQCLTCSVAGQVMTRGRCVDSCGPDFYRQRDTCVECPAYCARCQPDSDQCVACPLGQFLHKGQCVQACPRGWFSVGRSGLCQACHPSCVQCDSLRAENCTVCQHGGPTPEGRCDNRHRCDIGQYLTEDLLCADCDTGCSRCQADPSDLRDPGITHDRDDASDPIDLHNPRSTLCFECLESGHVPFGARCYRGECPPGSYLRGTVCYGELYTRYRNNKRFHDSLEEPKSIFKRTNKHFKKRSQIPSIRR</sequence>
<organism evidence="2 3">
    <name type="scientific">Plakobranchus ocellatus</name>
    <dbReference type="NCBI Taxonomy" id="259542"/>
    <lineage>
        <taxon>Eukaryota</taxon>
        <taxon>Metazoa</taxon>
        <taxon>Spiralia</taxon>
        <taxon>Lophotrochozoa</taxon>
        <taxon>Mollusca</taxon>
        <taxon>Gastropoda</taxon>
        <taxon>Heterobranchia</taxon>
        <taxon>Euthyneura</taxon>
        <taxon>Panpulmonata</taxon>
        <taxon>Sacoglossa</taxon>
        <taxon>Placobranchoidea</taxon>
        <taxon>Plakobranchidae</taxon>
        <taxon>Plakobranchus</taxon>
    </lineage>
</organism>
<evidence type="ECO:0000313" key="3">
    <source>
        <dbReference type="Proteomes" id="UP000735302"/>
    </source>
</evidence>
<dbReference type="InterPro" id="IPR009030">
    <property type="entry name" value="Growth_fac_rcpt_cys_sf"/>
</dbReference>
<dbReference type="CDD" id="cd00064">
    <property type="entry name" value="FU"/>
    <property type="match status" value="2"/>
</dbReference>
<feature type="domain" description="VWFC" evidence="1">
    <location>
        <begin position="15"/>
        <end position="65"/>
    </location>
</feature>
<dbReference type="SUPFAM" id="SSF57184">
    <property type="entry name" value="Growth factor receptor domain"/>
    <property type="match status" value="3"/>
</dbReference>
<dbReference type="SMART" id="SM00261">
    <property type="entry name" value="FU"/>
    <property type="match status" value="5"/>
</dbReference>
<dbReference type="AlphaFoldDB" id="A0AAV4CM35"/>
<dbReference type="EMBL" id="BLXT01006765">
    <property type="protein sequence ID" value="GFO33125.1"/>
    <property type="molecule type" value="Genomic_DNA"/>
</dbReference>
<evidence type="ECO:0000313" key="2">
    <source>
        <dbReference type="EMBL" id="GFO33125.1"/>
    </source>
</evidence>
<comment type="caution">
    <text evidence="2">The sequence shown here is derived from an EMBL/GenBank/DDBJ whole genome shotgun (WGS) entry which is preliminary data.</text>
</comment>
<accession>A0AAV4CM35</accession>
<gene>
    <name evidence="2" type="ORF">PoB_005963000</name>
</gene>
<dbReference type="Proteomes" id="UP000735302">
    <property type="component" value="Unassembled WGS sequence"/>
</dbReference>
<proteinExistence type="predicted"/>
<keyword evidence="3" id="KW-1185">Reference proteome</keyword>
<dbReference type="SMART" id="SM00214">
    <property type="entry name" value="VWC"/>
    <property type="match status" value="1"/>
</dbReference>
<reference evidence="2 3" key="1">
    <citation type="journal article" date="2021" name="Elife">
        <title>Chloroplast acquisition without the gene transfer in kleptoplastic sea slugs, Plakobranchus ocellatus.</title>
        <authorList>
            <person name="Maeda T."/>
            <person name="Takahashi S."/>
            <person name="Yoshida T."/>
            <person name="Shimamura S."/>
            <person name="Takaki Y."/>
            <person name="Nagai Y."/>
            <person name="Toyoda A."/>
            <person name="Suzuki Y."/>
            <person name="Arimoto A."/>
            <person name="Ishii H."/>
            <person name="Satoh N."/>
            <person name="Nishiyama T."/>
            <person name="Hasebe M."/>
            <person name="Maruyama T."/>
            <person name="Minagawa J."/>
            <person name="Obokata J."/>
            <person name="Shigenobu S."/>
        </authorList>
    </citation>
    <scope>NUCLEOTIDE SEQUENCE [LARGE SCALE GENOMIC DNA]</scope>
</reference>
<protein>
    <submittedName>
        <fullName evidence="2">Extracellular matrix protein fras1</fullName>
    </submittedName>
</protein>
<dbReference type="InterPro" id="IPR006212">
    <property type="entry name" value="Furin_repeat"/>
</dbReference>
<dbReference type="PANTHER" id="PTHR15332:SF175">
    <property type="entry name" value="PROPROTEIN CONVERTASE SUBTILISIN_KEXIN TYPE 5-LIKE"/>
    <property type="match status" value="1"/>
</dbReference>
<dbReference type="PANTHER" id="PTHR15332">
    <property type="entry name" value="PROPROTEIN CONVERTASE SUBTILISIN_KEXIN TYPE 5-LIKE"/>
    <property type="match status" value="1"/>
</dbReference>
<dbReference type="PROSITE" id="PS01208">
    <property type="entry name" value="VWFC_1"/>
    <property type="match status" value="1"/>
</dbReference>